<dbReference type="AlphaFoldDB" id="A0AA39KPK0"/>
<dbReference type="Proteomes" id="UP001168972">
    <property type="component" value="Unassembled WGS sequence"/>
</dbReference>
<evidence type="ECO:0000313" key="3">
    <source>
        <dbReference type="Proteomes" id="UP001168972"/>
    </source>
</evidence>
<protein>
    <submittedName>
        <fullName evidence="2">Uncharacterized protein</fullName>
    </submittedName>
</protein>
<evidence type="ECO:0000256" key="1">
    <source>
        <dbReference type="SAM" id="SignalP"/>
    </source>
</evidence>
<name>A0AA39KPK0_MICHY</name>
<comment type="caution">
    <text evidence="2">The sequence shown here is derived from an EMBL/GenBank/DDBJ whole genome shotgun (WGS) entry which is preliminary data.</text>
</comment>
<evidence type="ECO:0000313" key="2">
    <source>
        <dbReference type="EMBL" id="KAK0168851.1"/>
    </source>
</evidence>
<reference evidence="2" key="2">
    <citation type="submission" date="2023-03" db="EMBL/GenBank/DDBJ databases">
        <authorList>
            <person name="Inwood S.N."/>
            <person name="Skelly J.G."/>
            <person name="Guhlin J."/>
            <person name="Harrop T.W.R."/>
            <person name="Goldson S.G."/>
            <person name="Dearden P.K."/>
        </authorList>
    </citation>
    <scope>NUCLEOTIDE SEQUENCE</scope>
    <source>
        <strain evidence="2">Lincoln</strain>
        <tissue evidence="2">Whole body</tissue>
    </source>
</reference>
<accession>A0AA39KPK0</accession>
<reference evidence="2" key="1">
    <citation type="journal article" date="2023" name="bioRxiv">
        <title>Scaffold-level genome assemblies of two parasitoid biocontrol wasps reveal the parthenogenesis mechanism and an associated novel virus.</title>
        <authorList>
            <person name="Inwood S."/>
            <person name="Skelly J."/>
            <person name="Guhlin J."/>
            <person name="Harrop T."/>
            <person name="Goldson S."/>
            <person name="Dearden P."/>
        </authorList>
    </citation>
    <scope>NUCLEOTIDE SEQUENCE</scope>
    <source>
        <strain evidence="2">Lincoln</strain>
        <tissue evidence="2">Whole body</tissue>
    </source>
</reference>
<keyword evidence="1" id="KW-0732">Signal</keyword>
<organism evidence="2 3">
    <name type="scientific">Microctonus hyperodae</name>
    <name type="common">Parasitoid wasp</name>
    <dbReference type="NCBI Taxonomy" id="165561"/>
    <lineage>
        <taxon>Eukaryota</taxon>
        <taxon>Metazoa</taxon>
        <taxon>Ecdysozoa</taxon>
        <taxon>Arthropoda</taxon>
        <taxon>Hexapoda</taxon>
        <taxon>Insecta</taxon>
        <taxon>Pterygota</taxon>
        <taxon>Neoptera</taxon>
        <taxon>Endopterygota</taxon>
        <taxon>Hymenoptera</taxon>
        <taxon>Apocrita</taxon>
        <taxon>Ichneumonoidea</taxon>
        <taxon>Braconidae</taxon>
        <taxon>Euphorinae</taxon>
        <taxon>Microctonus</taxon>
    </lineage>
</organism>
<feature type="chain" id="PRO_5041313534" evidence="1">
    <location>
        <begin position="20"/>
        <end position="154"/>
    </location>
</feature>
<proteinExistence type="predicted"/>
<gene>
    <name evidence="2" type="ORF">PV327_002616</name>
</gene>
<feature type="signal peptide" evidence="1">
    <location>
        <begin position="1"/>
        <end position="19"/>
    </location>
</feature>
<sequence length="154" mass="17652">MIFNLIVVITIASITVSNSIPISMENSDSSNLYNDNVNTLTRSKRFIRLGDLFNDHVNYLQNVATNNPVDHLDHDAMNLIDVRNDQPKEIIERTNENIENTIDSVDEIFKAKIKTARRLISLLFNETPNLSQFATRFINKFSPNHQDSTDCNQQ</sequence>
<keyword evidence="3" id="KW-1185">Reference proteome</keyword>
<dbReference type="EMBL" id="JAQQBR010001831">
    <property type="protein sequence ID" value="KAK0168851.1"/>
    <property type="molecule type" value="Genomic_DNA"/>
</dbReference>